<evidence type="ECO:0000313" key="1">
    <source>
        <dbReference type="EMBL" id="KAL3577030.1"/>
    </source>
</evidence>
<dbReference type="Proteomes" id="UP000309997">
    <property type="component" value="Unassembled WGS sequence"/>
</dbReference>
<accession>A0ACC4BFC9</accession>
<sequence>MGVDYYNTLKVDKNAKDEDLKKAYRKLAMKWHPDKNPNNKKEAEAKFKQISEAYECVLMITTKRSHKKMLVLNGTGMLWNSFVLVLSRCVASKDREMIPYFVALGLLALQVFYVRRRLETEAARGAAGSPCHASWKDVKIPSPELALTSFSSAFLVSFAKKEILMKRENVTLICYIDKSVSDKTSYKIEQKKKGKSLIFQDTLTDTIQCLTNNDELQRESV</sequence>
<gene>
    <name evidence="1" type="ORF">D5086_022313</name>
</gene>
<reference evidence="1 2" key="1">
    <citation type="journal article" date="2024" name="Plant Biotechnol. J.">
        <title>Genome and CRISPR/Cas9 system of a widespread forest tree (Populus alba) in the world.</title>
        <authorList>
            <person name="Liu Y.J."/>
            <person name="Jiang P.F."/>
            <person name="Han X.M."/>
            <person name="Li X.Y."/>
            <person name="Wang H.M."/>
            <person name="Wang Y.J."/>
            <person name="Wang X.X."/>
            <person name="Zeng Q.Y."/>
        </authorList>
    </citation>
    <scope>NUCLEOTIDE SEQUENCE [LARGE SCALE GENOMIC DNA]</scope>
    <source>
        <strain evidence="2">cv. PAL-ZL1</strain>
    </source>
</reference>
<evidence type="ECO:0000313" key="2">
    <source>
        <dbReference type="Proteomes" id="UP000309997"/>
    </source>
</evidence>
<name>A0ACC4BFC9_POPAL</name>
<organism evidence="1 2">
    <name type="scientific">Populus alba</name>
    <name type="common">White poplar</name>
    <dbReference type="NCBI Taxonomy" id="43335"/>
    <lineage>
        <taxon>Eukaryota</taxon>
        <taxon>Viridiplantae</taxon>
        <taxon>Streptophyta</taxon>
        <taxon>Embryophyta</taxon>
        <taxon>Tracheophyta</taxon>
        <taxon>Spermatophyta</taxon>
        <taxon>Magnoliopsida</taxon>
        <taxon>eudicotyledons</taxon>
        <taxon>Gunneridae</taxon>
        <taxon>Pentapetalae</taxon>
        <taxon>rosids</taxon>
        <taxon>fabids</taxon>
        <taxon>Malpighiales</taxon>
        <taxon>Salicaceae</taxon>
        <taxon>Saliceae</taxon>
        <taxon>Populus</taxon>
    </lineage>
</organism>
<proteinExistence type="predicted"/>
<comment type="caution">
    <text evidence="1">The sequence shown here is derived from an EMBL/GenBank/DDBJ whole genome shotgun (WGS) entry which is preliminary data.</text>
</comment>
<dbReference type="EMBL" id="RCHU02000011">
    <property type="protein sequence ID" value="KAL3577030.1"/>
    <property type="molecule type" value="Genomic_DNA"/>
</dbReference>
<protein>
    <submittedName>
        <fullName evidence="1">Uncharacterized protein</fullName>
    </submittedName>
</protein>
<keyword evidence="2" id="KW-1185">Reference proteome</keyword>